<feature type="transmembrane region" description="Helical" evidence="5">
    <location>
        <begin position="185"/>
        <end position="204"/>
    </location>
</feature>
<evidence type="ECO:0000256" key="5">
    <source>
        <dbReference type="SAM" id="Phobius"/>
    </source>
</evidence>
<dbReference type="EMBL" id="SLWY01000005">
    <property type="protein sequence ID" value="TCO82360.1"/>
    <property type="molecule type" value="Genomic_DNA"/>
</dbReference>
<dbReference type="OrthoDB" id="9810941at2"/>
<dbReference type="PANTHER" id="PTHR23514:SF13">
    <property type="entry name" value="INNER MEMBRANE PROTEIN YBJJ"/>
    <property type="match status" value="1"/>
</dbReference>
<feature type="transmembrane region" description="Helical" evidence="5">
    <location>
        <begin position="372"/>
        <end position="393"/>
    </location>
</feature>
<keyword evidence="4 5" id="KW-0472">Membrane</keyword>
<evidence type="ECO:0000256" key="4">
    <source>
        <dbReference type="ARBA" id="ARBA00023136"/>
    </source>
</evidence>
<feature type="domain" description="Major facilitator superfamily (MFS) profile" evidence="6">
    <location>
        <begin position="223"/>
        <end position="399"/>
    </location>
</feature>
<evidence type="ECO:0000259" key="6">
    <source>
        <dbReference type="PROSITE" id="PS50850"/>
    </source>
</evidence>
<organism evidence="7 8">
    <name type="scientific">Plasticicumulans lactativorans</name>
    <dbReference type="NCBI Taxonomy" id="1133106"/>
    <lineage>
        <taxon>Bacteria</taxon>
        <taxon>Pseudomonadati</taxon>
        <taxon>Pseudomonadota</taxon>
        <taxon>Gammaproteobacteria</taxon>
        <taxon>Candidatus Competibacteraceae</taxon>
        <taxon>Plasticicumulans</taxon>
    </lineage>
</organism>
<gene>
    <name evidence="7" type="ORF">EV699_105150</name>
</gene>
<feature type="transmembrane region" description="Helical" evidence="5">
    <location>
        <begin position="63"/>
        <end position="83"/>
    </location>
</feature>
<comment type="subcellular location">
    <subcellularLocation>
        <location evidence="1">Membrane</location>
        <topology evidence="1">Multi-pass membrane protein</topology>
    </subcellularLocation>
</comment>
<feature type="transmembrane region" description="Helical" evidence="5">
    <location>
        <begin position="261"/>
        <end position="278"/>
    </location>
</feature>
<dbReference type="InterPro" id="IPR011701">
    <property type="entry name" value="MFS"/>
</dbReference>
<feature type="transmembrane region" description="Helical" evidence="5">
    <location>
        <begin position="158"/>
        <end position="179"/>
    </location>
</feature>
<dbReference type="InterPro" id="IPR036259">
    <property type="entry name" value="MFS_trans_sf"/>
</dbReference>
<dbReference type="InterPro" id="IPR020846">
    <property type="entry name" value="MFS_dom"/>
</dbReference>
<dbReference type="PANTHER" id="PTHR23514">
    <property type="entry name" value="BYPASS OF STOP CODON PROTEIN 6"/>
    <property type="match status" value="1"/>
</dbReference>
<feature type="transmembrane region" description="Helical" evidence="5">
    <location>
        <begin position="345"/>
        <end position="366"/>
    </location>
</feature>
<dbReference type="Gene3D" id="1.20.1250.20">
    <property type="entry name" value="MFS general substrate transporter like domains"/>
    <property type="match status" value="2"/>
</dbReference>
<dbReference type="AlphaFoldDB" id="A0A4V2SD84"/>
<feature type="transmembrane region" description="Helical" evidence="5">
    <location>
        <begin position="290"/>
        <end position="309"/>
    </location>
</feature>
<reference evidence="7 8" key="1">
    <citation type="submission" date="2019-03" db="EMBL/GenBank/DDBJ databases">
        <title>Genomic Encyclopedia of Type Strains, Phase IV (KMG-IV): sequencing the most valuable type-strain genomes for metagenomic binning, comparative biology and taxonomic classification.</title>
        <authorList>
            <person name="Goeker M."/>
        </authorList>
    </citation>
    <scope>NUCLEOTIDE SEQUENCE [LARGE SCALE GENOMIC DNA]</scope>
    <source>
        <strain evidence="7 8">DSM 25287</strain>
    </source>
</reference>
<dbReference type="SUPFAM" id="SSF103473">
    <property type="entry name" value="MFS general substrate transporter"/>
    <property type="match status" value="1"/>
</dbReference>
<accession>A0A4V2SD84</accession>
<keyword evidence="3 5" id="KW-1133">Transmembrane helix</keyword>
<dbReference type="GO" id="GO:0022857">
    <property type="term" value="F:transmembrane transporter activity"/>
    <property type="evidence" value="ECO:0007669"/>
    <property type="project" value="InterPro"/>
</dbReference>
<evidence type="ECO:0000313" key="8">
    <source>
        <dbReference type="Proteomes" id="UP000295765"/>
    </source>
</evidence>
<proteinExistence type="predicted"/>
<feature type="transmembrane region" description="Helical" evidence="5">
    <location>
        <begin position="315"/>
        <end position="333"/>
    </location>
</feature>
<dbReference type="PROSITE" id="PS50850">
    <property type="entry name" value="MFS"/>
    <property type="match status" value="1"/>
</dbReference>
<dbReference type="RefSeq" id="WP_132539723.1">
    <property type="nucleotide sequence ID" value="NZ_SLWY01000005.1"/>
</dbReference>
<feature type="transmembrane region" description="Helical" evidence="5">
    <location>
        <begin position="224"/>
        <end position="249"/>
    </location>
</feature>
<dbReference type="Proteomes" id="UP000295765">
    <property type="component" value="Unassembled WGS sequence"/>
</dbReference>
<evidence type="ECO:0000256" key="1">
    <source>
        <dbReference type="ARBA" id="ARBA00004141"/>
    </source>
</evidence>
<dbReference type="Pfam" id="PF07690">
    <property type="entry name" value="MFS_1"/>
    <property type="match status" value="1"/>
</dbReference>
<dbReference type="InterPro" id="IPR051788">
    <property type="entry name" value="MFS_Transporter"/>
</dbReference>
<keyword evidence="2 5" id="KW-0812">Transmembrane</keyword>
<dbReference type="CDD" id="cd17393">
    <property type="entry name" value="MFS_MosC_like"/>
    <property type="match status" value="1"/>
</dbReference>
<feature type="transmembrane region" description="Helical" evidence="5">
    <location>
        <begin position="31"/>
        <end position="51"/>
    </location>
</feature>
<protein>
    <submittedName>
        <fullName evidence="7">Fucose permease</fullName>
    </submittedName>
</protein>
<feature type="transmembrane region" description="Helical" evidence="5">
    <location>
        <begin position="95"/>
        <end position="113"/>
    </location>
</feature>
<comment type="caution">
    <text evidence="7">The sequence shown here is derived from an EMBL/GenBank/DDBJ whole genome shotgun (WGS) entry which is preliminary data.</text>
</comment>
<evidence type="ECO:0000256" key="3">
    <source>
        <dbReference type="ARBA" id="ARBA00022989"/>
    </source>
</evidence>
<sequence>MTNPDPIAVPLPGCTTDDPAPGARALRRARWATRGLFASLGVLAGAWGAHIPSVQAKYQLDPAMLSTVLLAAACGALLSLFFAGRLIGRIGVRRAAPLAALVMGSMLALALTWPGLALLLPAMVVFGAAMSLFDVAINAEGTALESLSGRAVMSNLHGMFSVGGMAGAALVAALLRAGVAPLAQLAGIGLFVAALAVAASRGMLDAHPHDDEPKAHFAWPRGLLLLIGLLIFAGMTAEGVMYDWCVLYLKQEVGMPQAQAALGYATFSAAMALARFGADALRARYPERWLLSGGALLSALAMAVVLLSGHPGVSLVGYALVGAGLAPVVPILYNAATKVPGTSRAAAIASVSSIGYAGFMIGPPLIGSIAQVASLTAAMAVVVVAAVLLALGARRAAPN</sequence>
<name>A0A4V2SD84_9GAMM</name>
<keyword evidence="8" id="KW-1185">Reference proteome</keyword>
<evidence type="ECO:0000256" key="2">
    <source>
        <dbReference type="ARBA" id="ARBA00022692"/>
    </source>
</evidence>
<evidence type="ECO:0000313" key="7">
    <source>
        <dbReference type="EMBL" id="TCO82360.1"/>
    </source>
</evidence>
<dbReference type="GO" id="GO:0016020">
    <property type="term" value="C:membrane"/>
    <property type="evidence" value="ECO:0007669"/>
    <property type="project" value="UniProtKB-SubCell"/>
</dbReference>
<feature type="transmembrane region" description="Helical" evidence="5">
    <location>
        <begin position="119"/>
        <end position="137"/>
    </location>
</feature>